<reference evidence="2" key="1">
    <citation type="journal article" date="2019" name="Int. J. Syst. Evol. Microbiol.">
        <title>The Global Catalogue of Microorganisms (GCM) 10K type strain sequencing project: providing services to taxonomists for standard genome sequencing and annotation.</title>
        <authorList>
            <consortium name="The Broad Institute Genomics Platform"/>
            <consortium name="The Broad Institute Genome Sequencing Center for Infectious Disease"/>
            <person name="Wu L."/>
            <person name="Ma J."/>
        </authorList>
    </citation>
    <scope>NUCLEOTIDE SEQUENCE [LARGE SCALE GENOMIC DNA]</scope>
    <source>
        <strain evidence="2">CGMCC 1.13587</strain>
    </source>
</reference>
<proteinExistence type="predicted"/>
<protein>
    <recommendedName>
        <fullName evidence="3">YCII-related domain-containing protein</fullName>
    </recommendedName>
</protein>
<name>A0ABW0T1E0_9GAMM</name>
<dbReference type="Proteomes" id="UP001596111">
    <property type="component" value="Unassembled WGS sequence"/>
</dbReference>
<evidence type="ECO:0008006" key="3">
    <source>
        <dbReference type="Google" id="ProtNLM"/>
    </source>
</evidence>
<gene>
    <name evidence="1" type="ORF">ACFPPB_18715</name>
</gene>
<organism evidence="1 2">
    <name type="scientific">Rhodanobacter terrae</name>
    <dbReference type="NCBI Taxonomy" id="418647"/>
    <lineage>
        <taxon>Bacteria</taxon>
        <taxon>Pseudomonadati</taxon>
        <taxon>Pseudomonadota</taxon>
        <taxon>Gammaproteobacteria</taxon>
        <taxon>Lysobacterales</taxon>
        <taxon>Rhodanobacteraceae</taxon>
        <taxon>Rhodanobacter</taxon>
    </lineage>
</organism>
<evidence type="ECO:0000313" key="1">
    <source>
        <dbReference type="EMBL" id="MFC5583151.1"/>
    </source>
</evidence>
<sequence length="46" mass="4867">MGGYEATITLVGFSSSDVAAAIEAFEELKPNGEFGTTAIYKTRHAD</sequence>
<dbReference type="EMBL" id="JBHSNG010000035">
    <property type="protein sequence ID" value="MFC5583151.1"/>
    <property type="molecule type" value="Genomic_DNA"/>
</dbReference>
<comment type="caution">
    <text evidence="1">The sequence shown here is derived from an EMBL/GenBank/DDBJ whole genome shotgun (WGS) entry which is preliminary data.</text>
</comment>
<accession>A0ABW0T1E0</accession>
<evidence type="ECO:0000313" key="2">
    <source>
        <dbReference type="Proteomes" id="UP001596111"/>
    </source>
</evidence>
<dbReference type="RefSeq" id="WP_377329909.1">
    <property type="nucleotide sequence ID" value="NZ_JBHSNG010000035.1"/>
</dbReference>
<keyword evidence="2" id="KW-1185">Reference proteome</keyword>